<reference evidence="2 3" key="1">
    <citation type="submission" date="2014-06" db="EMBL/GenBank/DDBJ databases">
        <title>Genome evolution of avian class.</title>
        <authorList>
            <person name="Zhang G."/>
            <person name="Li C."/>
        </authorList>
    </citation>
    <scope>NUCLEOTIDE SEQUENCE [LARGE SCALE GENOMIC DNA]</scope>
    <source>
        <strain evidence="2">BGI_N305</strain>
    </source>
</reference>
<feature type="non-terminal residue" evidence="2">
    <location>
        <position position="123"/>
    </location>
</feature>
<feature type="compositionally biased region" description="Basic and acidic residues" evidence="1">
    <location>
        <begin position="90"/>
        <end position="123"/>
    </location>
</feature>
<protein>
    <submittedName>
        <fullName evidence="2">Uncharacterized protein</fullName>
    </submittedName>
</protein>
<evidence type="ECO:0000256" key="1">
    <source>
        <dbReference type="SAM" id="MobiDB-lite"/>
    </source>
</evidence>
<dbReference type="Proteomes" id="UP000053258">
    <property type="component" value="Unassembled WGS sequence"/>
</dbReference>
<dbReference type="OrthoDB" id="10250509at2759"/>
<sequence length="123" mass="13697">PPAEATRSHEEKTVKEDDKYQCSGNSQLPPSSKLSEKNIQGGKNPNTVSKSFTKPDANAVKDKSKDPSSGMCQSPYSNLLVKPQENNVTAKKEQLPPLHDEKPLYKTGSPEKKSEPERREKYQ</sequence>
<feature type="compositionally biased region" description="Polar residues" evidence="1">
    <location>
        <begin position="22"/>
        <end position="52"/>
    </location>
</feature>
<dbReference type="AlphaFoldDB" id="A0A093QFK7"/>
<keyword evidence="3" id="KW-1185">Reference proteome</keyword>
<evidence type="ECO:0000313" key="2">
    <source>
        <dbReference type="EMBL" id="KFW82897.1"/>
    </source>
</evidence>
<gene>
    <name evidence="2" type="ORF">N305_09687</name>
</gene>
<dbReference type="EMBL" id="KL671632">
    <property type="protein sequence ID" value="KFW82897.1"/>
    <property type="molecule type" value="Genomic_DNA"/>
</dbReference>
<accession>A0A093QFK7</accession>
<feature type="non-terminal residue" evidence="2">
    <location>
        <position position="1"/>
    </location>
</feature>
<feature type="compositionally biased region" description="Basic and acidic residues" evidence="1">
    <location>
        <begin position="1"/>
        <end position="20"/>
    </location>
</feature>
<name>A0A093QFK7_9PASS</name>
<feature type="region of interest" description="Disordered" evidence="1">
    <location>
        <begin position="1"/>
        <end position="123"/>
    </location>
</feature>
<organism evidence="2 3">
    <name type="scientific">Manacus vitellinus</name>
    <name type="common">golden-collared manakin</name>
    <dbReference type="NCBI Taxonomy" id="328815"/>
    <lineage>
        <taxon>Eukaryota</taxon>
        <taxon>Metazoa</taxon>
        <taxon>Chordata</taxon>
        <taxon>Craniata</taxon>
        <taxon>Vertebrata</taxon>
        <taxon>Euteleostomi</taxon>
        <taxon>Archelosauria</taxon>
        <taxon>Archosauria</taxon>
        <taxon>Dinosauria</taxon>
        <taxon>Saurischia</taxon>
        <taxon>Theropoda</taxon>
        <taxon>Coelurosauria</taxon>
        <taxon>Aves</taxon>
        <taxon>Neognathae</taxon>
        <taxon>Neoaves</taxon>
        <taxon>Telluraves</taxon>
        <taxon>Australaves</taxon>
        <taxon>Passeriformes</taxon>
        <taxon>Pipridae</taxon>
        <taxon>Manacus</taxon>
    </lineage>
</organism>
<evidence type="ECO:0000313" key="3">
    <source>
        <dbReference type="Proteomes" id="UP000053258"/>
    </source>
</evidence>
<proteinExistence type="predicted"/>